<sequence>MKTILIPTDFTIESLNTLKEAIKLQSEKVNVVLVYFAGTPDSITEMLFFSKENYLSSFQSERFQEACQILLNTYASKVNSFRIELFSGFWQRVFTSFLEINEVDEVFIPKNYSMKLKNPRSFDPLPYFRKCALPKRSIPWDSNVNVPEKDRVAELFLQISHA</sequence>
<proteinExistence type="predicted"/>
<keyword evidence="2" id="KW-1185">Reference proteome</keyword>
<protein>
    <recommendedName>
        <fullName evidence="3">Universal stress protein</fullName>
    </recommendedName>
</protein>
<gene>
    <name evidence="1" type="ORF">GCM10007390_25620</name>
</gene>
<name>A0A8J3D750_9BACT</name>
<dbReference type="RefSeq" id="WP_189564860.1">
    <property type="nucleotide sequence ID" value="NZ_BMXF01000002.1"/>
</dbReference>
<reference evidence="1 2" key="1">
    <citation type="journal article" date="2014" name="Int. J. Syst. Evol. Microbiol.">
        <title>Complete genome sequence of Corynebacterium casei LMG S-19264T (=DSM 44701T), isolated from a smear-ripened cheese.</title>
        <authorList>
            <consortium name="US DOE Joint Genome Institute (JGI-PGF)"/>
            <person name="Walter F."/>
            <person name="Albersmeier A."/>
            <person name="Kalinowski J."/>
            <person name="Ruckert C."/>
        </authorList>
    </citation>
    <scope>NUCLEOTIDE SEQUENCE [LARGE SCALE GENOMIC DNA]</scope>
    <source>
        <strain evidence="1 2">KCTC 12866</strain>
    </source>
</reference>
<evidence type="ECO:0000313" key="1">
    <source>
        <dbReference type="EMBL" id="GHB70767.1"/>
    </source>
</evidence>
<evidence type="ECO:0000313" key="2">
    <source>
        <dbReference type="Proteomes" id="UP000598271"/>
    </source>
</evidence>
<dbReference type="AlphaFoldDB" id="A0A8J3D750"/>
<dbReference type="EMBL" id="BMXF01000002">
    <property type="protein sequence ID" value="GHB70767.1"/>
    <property type="molecule type" value="Genomic_DNA"/>
</dbReference>
<dbReference type="Proteomes" id="UP000598271">
    <property type="component" value="Unassembled WGS sequence"/>
</dbReference>
<organism evidence="1 2">
    <name type="scientific">Persicitalea jodogahamensis</name>
    <dbReference type="NCBI Taxonomy" id="402147"/>
    <lineage>
        <taxon>Bacteria</taxon>
        <taxon>Pseudomonadati</taxon>
        <taxon>Bacteroidota</taxon>
        <taxon>Cytophagia</taxon>
        <taxon>Cytophagales</taxon>
        <taxon>Spirosomataceae</taxon>
        <taxon>Persicitalea</taxon>
    </lineage>
</organism>
<accession>A0A8J3D750</accession>
<comment type="caution">
    <text evidence="1">The sequence shown here is derived from an EMBL/GenBank/DDBJ whole genome shotgun (WGS) entry which is preliminary data.</text>
</comment>
<evidence type="ECO:0008006" key="3">
    <source>
        <dbReference type="Google" id="ProtNLM"/>
    </source>
</evidence>